<dbReference type="RefSeq" id="WP_084234410.1">
    <property type="nucleotide sequence ID" value="NZ_FWXW01000004.1"/>
</dbReference>
<proteinExistence type="predicted"/>
<evidence type="ECO:0000259" key="3">
    <source>
        <dbReference type="PROSITE" id="PS51272"/>
    </source>
</evidence>
<feature type="chain" id="PRO_5039061585" evidence="2">
    <location>
        <begin position="27"/>
        <end position="831"/>
    </location>
</feature>
<evidence type="ECO:0000313" key="4">
    <source>
        <dbReference type="EMBL" id="SMC59843.1"/>
    </source>
</evidence>
<evidence type="ECO:0000256" key="2">
    <source>
        <dbReference type="SAM" id="SignalP"/>
    </source>
</evidence>
<keyword evidence="2" id="KW-0732">Signal</keyword>
<reference evidence="4 5" key="1">
    <citation type="submission" date="2017-04" db="EMBL/GenBank/DDBJ databases">
        <authorList>
            <person name="Afonso C.L."/>
            <person name="Miller P.J."/>
            <person name="Scott M.A."/>
            <person name="Spackman E."/>
            <person name="Goraichik I."/>
            <person name="Dimitrov K.M."/>
            <person name="Suarez D.L."/>
            <person name="Swayne D.E."/>
        </authorList>
    </citation>
    <scope>NUCLEOTIDE SEQUENCE [LARGE SCALE GENOMIC DNA]</scope>
    <source>
        <strain evidence="4 5">DSM 12816</strain>
    </source>
</reference>
<keyword evidence="1" id="KW-0677">Repeat</keyword>
<gene>
    <name evidence="4" type="ORF">SAMN02745168_1711</name>
</gene>
<dbReference type="Proteomes" id="UP000192790">
    <property type="component" value="Unassembled WGS sequence"/>
</dbReference>
<dbReference type="InterPro" id="IPR001119">
    <property type="entry name" value="SLH_dom"/>
</dbReference>
<feature type="domain" description="SLH" evidence="3">
    <location>
        <begin position="93"/>
        <end position="156"/>
    </location>
</feature>
<organism evidence="4 5">
    <name type="scientific">Papillibacter cinnamivorans DSM 12816</name>
    <dbReference type="NCBI Taxonomy" id="1122930"/>
    <lineage>
        <taxon>Bacteria</taxon>
        <taxon>Bacillati</taxon>
        <taxon>Bacillota</taxon>
        <taxon>Clostridia</taxon>
        <taxon>Eubacteriales</taxon>
        <taxon>Oscillospiraceae</taxon>
        <taxon>Papillibacter</taxon>
    </lineage>
</organism>
<accession>A0A1W2AGU0</accession>
<dbReference type="STRING" id="1122930.SAMN02745168_1711"/>
<name>A0A1W2AGU0_9FIRM</name>
<evidence type="ECO:0000313" key="5">
    <source>
        <dbReference type="Proteomes" id="UP000192790"/>
    </source>
</evidence>
<dbReference type="EMBL" id="FWXW01000004">
    <property type="protein sequence ID" value="SMC59843.1"/>
    <property type="molecule type" value="Genomic_DNA"/>
</dbReference>
<feature type="domain" description="SLH" evidence="3">
    <location>
        <begin position="27"/>
        <end position="91"/>
    </location>
</feature>
<dbReference type="PROSITE" id="PS51272">
    <property type="entry name" value="SLH"/>
    <property type="match status" value="2"/>
</dbReference>
<feature type="signal peptide" evidence="2">
    <location>
        <begin position="1"/>
        <end position="26"/>
    </location>
</feature>
<protein>
    <submittedName>
        <fullName evidence="4">S-layer homology domain-containing protein</fullName>
    </submittedName>
</protein>
<sequence>MRNLKKVLSLAMALAMIIGIMTIAAGAVSFNDYTDKDSVTHKDAVAMLSELGVIKGTDTGAFNPTGAVTRAAMAKMVCVALNKGVDNGAAFVGAKASFSDTDGHWAEGYIEYCASLGIIAGDGTGKFNPDATVTGAQATKMLLTALGYDATKAGLVGPDWQLKATVLGSTLGFYEDIDTLPTATFNRDDAAQLVYNALFANTVGYSVVTGALVVNDSTFAEERFGLITVKGILLENEYASLQDTATADAGYSVVALNDYASTVTGTNRNKLIKVSTSKDLLGQEISLFIKGSWNDAYNTLTVTKVYGTAVATSKNVVKTTTSALAAGSSAWTSFVGTGYTLTGNVLYENYNGTGATAPTSNTIGTKLTLIDNNNDKTYDFAIAETYSFDKVSAVTYSSTTGLTTIATTGGLSFYTSAIVGDSTLAKGDYINVAHIDNLYYVEAPTSVTGTLSSYVTDTTLTVGGVAYKISKAPVATITGVTKAIDYDVNSNLGASGVFYFDPFGNVVATTAVEVAKNYAVVKASANGSTLDLDRVQLVMTDGTVATYYVNANSTLQYENNLNNKVVVYALQSDGTVKLTDPAEAYALDDNTSIAAKQAGYGYALFDGDYYTNLGEKTAYANSTTVYIFYGSSTIGVITGVNNAGAFEIDTDGTAPDVYGSAVVPTTTGTPVIKYVFVGSASSSAVSSAKYAYVTSATPVVTVESSVYYYTYKAAVGGATVDLKTTQPDTGTGAIAVGTYTYTTNASGVSTLTPVSSSIATGATVTYVDPAFVVAGGNTYYFTSTSVVYDVTTAGAGSASTLAADQVVTIVYSTNSTTGYKEIVAAYITTQA</sequence>
<dbReference type="OrthoDB" id="1856031at2"/>
<dbReference type="AlphaFoldDB" id="A0A1W2AGU0"/>
<keyword evidence="5" id="KW-1185">Reference proteome</keyword>
<evidence type="ECO:0000256" key="1">
    <source>
        <dbReference type="ARBA" id="ARBA00022737"/>
    </source>
</evidence>
<dbReference type="Pfam" id="PF00395">
    <property type="entry name" value="SLH"/>
    <property type="match status" value="2"/>
</dbReference>